<dbReference type="CDD" id="cd00122">
    <property type="entry name" value="MBD"/>
    <property type="match status" value="1"/>
</dbReference>
<feature type="compositionally biased region" description="Pro residues" evidence="1">
    <location>
        <begin position="318"/>
        <end position="334"/>
    </location>
</feature>
<dbReference type="Proteomes" id="UP000014500">
    <property type="component" value="Unassembled WGS sequence"/>
</dbReference>
<dbReference type="Pfam" id="PF03564">
    <property type="entry name" value="DUF1759"/>
    <property type="match status" value="1"/>
</dbReference>
<dbReference type="PANTHER" id="PTHR22954:SF3">
    <property type="entry name" value="PROTEIN CBG08539"/>
    <property type="match status" value="1"/>
</dbReference>
<accession>T1IHK9</accession>
<evidence type="ECO:0000256" key="1">
    <source>
        <dbReference type="SAM" id="MobiDB-lite"/>
    </source>
</evidence>
<dbReference type="SMART" id="SM00391">
    <property type="entry name" value="MBD"/>
    <property type="match status" value="1"/>
</dbReference>
<evidence type="ECO:0000313" key="3">
    <source>
        <dbReference type="EnsemblMetazoa" id="SMAR000324-PA"/>
    </source>
</evidence>
<evidence type="ECO:0000313" key="4">
    <source>
        <dbReference type="Proteomes" id="UP000014500"/>
    </source>
</evidence>
<keyword evidence="4" id="KW-1185">Reference proteome</keyword>
<feature type="region of interest" description="Disordered" evidence="1">
    <location>
        <begin position="308"/>
        <end position="341"/>
    </location>
</feature>
<name>T1IHK9_STRMM</name>
<evidence type="ECO:0000259" key="2">
    <source>
        <dbReference type="PROSITE" id="PS50982"/>
    </source>
</evidence>
<dbReference type="PANTHER" id="PTHR22954">
    <property type="entry name" value="RETROVIRAL PROTEASE-RELATED"/>
    <property type="match status" value="1"/>
</dbReference>
<dbReference type="InterPro" id="IPR001739">
    <property type="entry name" value="Methyl_CpG_DNA-bd"/>
</dbReference>
<dbReference type="EnsemblMetazoa" id="SMAR000324-RA">
    <property type="protein sequence ID" value="SMAR000324-PA"/>
    <property type="gene ID" value="SMAR000324"/>
</dbReference>
<protein>
    <recommendedName>
        <fullName evidence="2">MBD domain-containing protein</fullName>
    </recommendedName>
</protein>
<dbReference type="InterPro" id="IPR016177">
    <property type="entry name" value="DNA-bd_dom_sf"/>
</dbReference>
<dbReference type="Pfam" id="PF25597">
    <property type="entry name" value="SH3_retrovirus"/>
    <property type="match status" value="1"/>
</dbReference>
<reference evidence="4" key="1">
    <citation type="submission" date="2011-05" db="EMBL/GenBank/DDBJ databases">
        <authorList>
            <person name="Richards S.R."/>
            <person name="Qu J."/>
            <person name="Jiang H."/>
            <person name="Jhangiani S.N."/>
            <person name="Agravi P."/>
            <person name="Goodspeed R."/>
            <person name="Gross S."/>
            <person name="Mandapat C."/>
            <person name="Jackson L."/>
            <person name="Mathew T."/>
            <person name="Pu L."/>
            <person name="Thornton R."/>
            <person name="Saada N."/>
            <person name="Wilczek-Boney K.B."/>
            <person name="Lee S."/>
            <person name="Kovar C."/>
            <person name="Wu Y."/>
            <person name="Scherer S.E."/>
            <person name="Worley K.C."/>
            <person name="Muzny D.M."/>
            <person name="Gibbs R."/>
        </authorList>
    </citation>
    <scope>NUCLEOTIDE SEQUENCE</scope>
    <source>
        <strain evidence="4">Brora</strain>
    </source>
</reference>
<feature type="region of interest" description="Disordered" evidence="1">
    <location>
        <begin position="479"/>
        <end position="503"/>
    </location>
</feature>
<proteinExistence type="predicted"/>
<dbReference type="eggNOG" id="KOG0017">
    <property type="taxonomic scope" value="Eukaryota"/>
</dbReference>
<dbReference type="PROSITE" id="PS50982">
    <property type="entry name" value="MBD"/>
    <property type="match status" value="1"/>
</dbReference>
<dbReference type="EMBL" id="JH429917">
    <property type="status" value="NOT_ANNOTATED_CDS"/>
    <property type="molecule type" value="Genomic_DNA"/>
</dbReference>
<dbReference type="Pfam" id="PF01429">
    <property type="entry name" value="MBD"/>
    <property type="match status" value="1"/>
</dbReference>
<organism evidence="3 4">
    <name type="scientific">Strigamia maritima</name>
    <name type="common">European centipede</name>
    <name type="synonym">Geophilus maritimus</name>
    <dbReference type="NCBI Taxonomy" id="126957"/>
    <lineage>
        <taxon>Eukaryota</taxon>
        <taxon>Metazoa</taxon>
        <taxon>Ecdysozoa</taxon>
        <taxon>Arthropoda</taxon>
        <taxon>Myriapoda</taxon>
        <taxon>Chilopoda</taxon>
        <taxon>Pleurostigmophora</taxon>
        <taxon>Geophilomorpha</taxon>
        <taxon>Linotaeniidae</taxon>
        <taxon>Strigamia</taxon>
    </lineage>
</organism>
<dbReference type="SUPFAM" id="SSF54171">
    <property type="entry name" value="DNA-binding domain"/>
    <property type="match status" value="1"/>
</dbReference>
<feature type="compositionally biased region" description="Polar residues" evidence="1">
    <location>
        <begin position="480"/>
        <end position="498"/>
    </location>
</feature>
<dbReference type="HOGENOM" id="CLU_382783_0_0_1"/>
<dbReference type="InterPro" id="IPR005312">
    <property type="entry name" value="DUF1759"/>
</dbReference>
<reference evidence="3" key="2">
    <citation type="submission" date="2015-02" db="UniProtKB">
        <authorList>
            <consortium name="EnsemblMetazoa"/>
        </authorList>
    </citation>
    <scope>IDENTIFICATION</scope>
</reference>
<dbReference type="Gene3D" id="3.30.890.10">
    <property type="entry name" value="Methyl-cpg-binding Protein 2, Chain A"/>
    <property type="match status" value="1"/>
</dbReference>
<dbReference type="AlphaFoldDB" id="T1IHK9"/>
<feature type="domain" description="MBD" evidence="2">
    <location>
        <begin position="366"/>
        <end position="440"/>
    </location>
</feature>
<dbReference type="InterPro" id="IPR057670">
    <property type="entry name" value="SH3_retrovirus"/>
</dbReference>
<sequence length="723" mass="81474">MPQLRPSARIVPERRPDGRKEGTLLATTLVQRKKVSARNNSVCPVSGPERCPDCTGFLAWPEIGWVRVQSIVSGLDSREYAEPRENSISRFCIFGIMQNRDIHNREIHLAVMDLAILIPTLGNNDLCRNFDCLRTWSAKEDPTRNTKKGLCLKQLLFKGENKGRDSWSREKITQRNVLTLGTCDQQSQTFRVQRNILVRSLPLLATTAKATLGRISYNPGLGNKIPYVLFWKRPVSLAHLKIPGSLAYVHVAKPSRRDKLESSAWKGVMVEYAMGIRGFRIWDPILSDVYESKQVKFDETRLYKDVCTRDTDDEDTTPPRPRLTPTRPPPPIPAPATQKISLPTIPPFVSTRKKGGPVSTTSVKPTRVAYRAPVPNKPGWEREEVQRQSGATKGQWNVYYYAPGLRTVLRSRPDVKAYCETNLKVKYKADDLGGLRVAKEKIVGSLAQFELVQVDGKGLLHNRYLKEIFLRKQEIESNEKMANTGTSTPEIEENTQPGSGRDSAGVSFHDQLEEGFWNVQIDSVKKAILEAEASVSLLELKMNKRIAQVLLEGLMNIWENRRVTTFEEQEKERVEIELKIAKAKSDAKGVPGTSFPLGKKTNAYLPKLPLATFKEKLLQWPSFIDLFESSIDKNPNLSLVEKMQYLKAACMGPAARLIEWFPIEEKNYQIALDALKEHFGSPEMIESALVKVIKGLSPLKSIKPVLAVKECLALMSGYARRLG</sequence>
<dbReference type="GO" id="GO:0003677">
    <property type="term" value="F:DNA binding"/>
    <property type="evidence" value="ECO:0007669"/>
    <property type="project" value="InterPro"/>
</dbReference>